<reference evidence="4" key="1">
    <citation type="journal article" date="2019" name="Int. J. Syst. Evol. Microbiol.">
        <title>The Global Catalogue of Microorganisms (GCM) 10K type strain sequencing project: providing services to taxonomists for standard genome sequencing and annotation.</title>
        <authorList>
            <consortium name="The Broad Institute Genomics Platform"/>
            <consortium name="The Broad Institute Genome Sequencing Center for Infectious Disease"/>
            <person name="Wu L."/>
            <person name="Ma J."/>
        </authorList>
    </citation>
    <scope>NUCLEOTIDE SEQUENCE [LARGE SCALE GENOMIC DNA]</scope>
    <source>
        <strain evidence="4">CCUG 49571</strain>
    </source>
</reference>
<dbReference type="Proteomes" id="UP001596028">
    <property type="component" value="Unassembled WGS sequence"/>
</dbReference>
<dbReference type="InterPro" id="IPR036582">
    <property type="entry name" value="Mao_N_sf"/>
</dbReference>
<dbReference type="InterPro" id="IPR012854">
    <property type="entry name" value="Cu_amine_oxidase-like_N"/>
</dbReference>
<feature type="domain" description="Copper amine oxidase-like N-terminal" evidence="2">
    <location>
        <begin position="52"/>
        <end position="158"/>
    </location>
</feature>
<evidence type="ECO:0000256" key="1">
    <source>
        <dbReference type="SAM" id="SignalP"/>
    </source>
</evidence>
<protein>
    <submittedName>
        <fullName evidence="3">Copper amine oxidase N-terminal domain-containing protein</fullName>
    </submittedName>
</protein>
<evidence type="ECO:0000259" key="2">
    <source>
        <dbReference type="Pfam" id="PF07833"/>
    </source>
</evidence>
<dbReference type="SUPFAM" id="SSF55383">
    <property type="entry name" value="Copper amine oxidase, domain N"/>
    <property type="match status" value="1"/>
</dbReference>
<comment type="caution">
    <text evidence="3">The sequence shown here is derived from an EMBL/GenBank/DDBJ whole genome shotgun (WGS) entry which is preliminary data.</text>
</comment>
<keyword evidence="1" id="KW-0732">Signal</keyword>
<feature type="chain" id="PRO_5046713414" evidence="1">
    <location>
        <begin position="25"/>
        <end position="431"/>
    </location>
</feature>
<accession>A0ABV9F6I3</accession>
<organism evidence="3 4">
    <name type="scientific">Cohnella hongkongensis</name>
    <dbReference type="NCBI Taxonomy" id="178337"/>
    <lineage>
        <taxon>Bacteria</taxon>
        <taxon>Bacillati</taxon>
        <taxon>Bacillota</taxon>
        <taxon>Bacilli</taxon>
        <taxon>Bacillales</taxon>
        <taxon>Paenibacillaceae</taxon>
        <taxon>Cohnella</taxon>
    </lineage>
</organism>
<proteinExistence type="predicted"/>
<dbReference type="Pfam" id="PF07833">
    <property type="entry name" value="Cu_amine_oxidN1"/>
    <property type="match status" value="1"/>
</dbReference>
<evidence type="ECO:0000313" key="4">
    <source>
        <dbReference type="Proteomes" id="UP001596028"/>
    </source>
</evidence>
<feature type="signal peptide" evidence="1">
    <location>
        <begin position="1"/>
        <end position="24"/>
    </location>
</feature>
<dbReference type="Gene3D" id="3.30.457.10">
    <property type="entry name" value="Copper amine oxidase-like, N-terminal domain"/>
    <property type="match status" value="1"/>
</dbReference>
<sequence>MNKRLICMRIVALAAAIFAPSAVAGPPVQAVEANPVQIAVDNGKVAYPVQVVVDGEKVVFPDEPPYVDRQTHRTMVPARLVSEKLGAKMQWEGELNRVTFSLKAATIRLTIGQNDAQVNGKTIAIDAPAVIKNNRTMIPLRLIGELFQAQVEWDAKRQLAVVTSSPTIPKGTWIWDSRIIEQDRERILSFASEHDVTAVYLHVNKDIASRAYADFIRSAKERQIRVEALAGRPEWGLKANQNQIQAFMAWVRQYNASVEPEERFDGLHLDIEPYLLDEWETDRRKMVEEWIHNLRFLEQETRGSGLTIALDVPFWLHNVKIPGTEYSFSAWLLEKFDGLVIMDYRNRALGSNGIVENARAMLREAAALGKPLIVAIETAESSEGDHTSFYSKSAEYMEQELQAAHQAFSRYAGYAGMAVHDYRSWAALVGR</sequence>
<gene>
    <name evidence="3" type="ORF">ACFO3S_01045</name>
</gene>
<keyword evidence="4" id="KW-1185">Reference proteome</keyword>
<name>A0ABV9F6I3_9BACL</name>
<evidence type="ECO:0000313" key="3">
    <source>
        <dbReference type="EMBL" id="MFC4596809.1"/>
    </source>
</evidence>
<dbReference type="RefSeq" id="WP_378091319.1">
    <property type="nucleotide sequence ID" value="NZ_JBHSEP010000001.1"/>
</dbReference>
<dbReference type="EMBL" id="JBHSEP010000001">
    <property type="protein sequence ID" value="MFC4596809.1"/>
    <property type="molecule type" value="Genomic_DNA"/>
</dbReference>